<reference evidence="1 2" key="1">
    <citation type="journal article" date="2019" name="Syst. Appl. Microbiol.">
        <title>Microvirga tunisiensis sp. nov., a root nodule symbiotic bacterium isolated from Lupinus micranthus and L. luteus grown in Northern Tunisia.</title>
        <authorList>
            <person name="Msaddak A."/>
            <person name="Rejili M."/>
            <person name="Duran D."/>
            <person name="Mars M."/>
            <person name="Palacios J.M."/>
            <person name="Ruiz-Argueso T."/>
            <person name="Rey L."/>
            <person name="Imperial J."/>
        </authorList>
    </citation>
    <scope>NUCLEOTIDE SEQUENCE [LARGE SCALE GENOMIC DNA]</scope>
    <source>
        <strain evidence="1 2">Lmie10</strain>
    </source>
</reference>
<accession>A0A5N7MQW6</accession>
<evidence type="ECO:0000313" key="2">
    <source>
        <dbReference type="Proteomes" id="UP000403266"/>
    </source>
</evidence>
<sequence>MGEQPYGFNKGDLQEAVSIGYAVSAVIIGAVTNRPDAAEEARRLCGTLEYGLRLRDVQDDTAAAVATNVYKYVIEALGTPG</sequence>
<dbReference type="RefSeq" id="WP_152716220.1">
    <property type="nucleotide sequence ID" value="NZ_VOSJ01000240.1"/>
</dbReference>
<evidence type="ECO:0000313" key="1">
    <source>
        <dbReference type="EMBL" id="MPR29401.1"/>
    </source>
</evidence>
<proteinExistence type="predicted"/>
<dbReference type="Proteomes" id="UP000403266">
    <property type="component" value="Unassembled WGS sequence"/>
</dbReference>
<comment type="caution">
    <text evidence="1">The sequence shown here is derived from an EMBL/GenBank/DDBJ whole genome shotgun (WGS) entry which is preliminary data.</text>
</comment>
<name>A0A5N7MQW6_9HYPH</name>
<organism evidence="1 2">
    <name type="scientific">Microvirga tunisiensis</name>
    <dbReference type="NCBI Taxonomy" id="2108360"/>
    <lineage>
        <taxon>Bacteria</taxon>
        <taxon>Pseudomonadati</taxon>
        <taxon>Pseudomonadota</taxon>
        <taxon>Alphaproteobacteria</taxon>
        <taxon>Hyphomicrobiales</taxon>
        <taxon>Methylobacteriaceae</taxon>
        <taxon>Microvirga</taxon>
    </lineage>
</organism>
<gene>
    <name evidence="1" type="ORF">FS320_30995</name>
</gene>
<keyword evidence="2" id="KW-1185">Reference proteome</keyword>
<dbReference type="AlphaFoldDB" id="A0A5N7MQW6"/>
<dbReference type="EMBL" id="VOSK01000226">
    <property type="protein sequence ID" value="MPR29401.1"/>
    <property type="molecule type" value="Genomic_DNA"/>
</dbReference>
<protein>
    <submittedName>
        <fullName evidence="1">Uncharacterized protein</fullName>
    </submittedName>
</protein>